<evidence type="ECO:0000256" key="6">
    <source>
        <dbReference type="ARBA" id="ARBA00048447"/>
    </source>
</evidence>
<comment type="catalytic activity">
    <reaction evidence="6">
        <text>uridine + phosphate = alpha-D-ribose 1-phosphate + uracil</text>
        <dbReference type="Rhea" id="RHEA:24388"/>
        <dbReference type="ChEBI" id="CHEBI:16704"/>
        <dbReference type="ChEBI" id="CHEBI:17568"/>
        <dbReference type="ChEBI" id="CHEBI:43474"/>
        <dbReference type="ChEBI" id="CHEBI:57720"/>
        <dbReference type="EC" id="2.4.2.3"/>
    </reaction>
</comment>
<feature type="domain" description="Nucleoside phosphorylase" evidence="7">
    <location>
        <begin position="18"/>
        <end position="201"/>
    </location>
</feature>
<evidence type="ECO:0000313" key="8">
    <source>
        <dbReference type="EMBL" id="NDO68887.1"/>
    </source>
</evidence>
<comment type="caution">
    <text evidence="8">The sequence shown here is derived from an EMBL/GenBank/DDBJ whole genome shotgun (WGS) entry which is preliminary data.</text>
</comment>
<dbReference type="InterPro" id="IPR035994">
    <property type="entry name" value="Nucleoside_phosphorylase_sf"/>
</dbReference>
<evidence type="ECO:0000256" key="4">
    <source>
        <dbReference type="ARBA" id="ARBA00022676"/>
    </source>
</evidence>
<dbReference type="GO" id="GO:0004850">
    <property type="term" value="F:uridine phosphorylase activity"/>
    <property type="evidence" value="ECO:0007669"/>
    <property type="project" value="UniProtKB-EC"/>
</dbReference>
<organism evidence="8 9">
    <name type="scientific">Schaedlerella arabinosiphila</name>
    <dbReference type="NCBI Taxonomy" id="2044587"/>
    <lineage>
        <taxon>Bacteria</taxon>
        <taxon>Bacillati</taxon>
        <taxon>Bacillota</taxon>
        <taxon>Clostridia</taxon>
        <taxon>Lachnospirales</taxon>
        <taxon>Lachnospiraceae</taxon>
        <taxon>Schaedlerella</taxon>
    </lineage>
</organism>
<dbReference type="AlphaFoldDB" id="A0A9X5H4L4"/>
<dbReference type="Proteomes" id="UP000474104">
    <property type="component" value="Unassembled WGS sequence"/>
</dbReference>
<proteinExistence type="inferred from homology"/>
<sequence>MKNLQPHIRCSEEDAALYAILPGDPQRVDRIKEYLTDAKEIAFNREHKSVSGYYKGVRVMAVSTGMGGASTAIAVEELSHIGVKAMIRIGSCGALKKGIRLGDLVIVNGAVRDDGASKSYVDSIFPAIPDTELLFDVIEAAKEQGFPYHVWIGRSHDALYVESKEDLNELWGSRGVLGSDMETAALFVIGGLRGVKTASILNNVVEAEGDLTDEINNYVDGASAVAEGEKREILTALEAMAALERRRTDGGHGNE</sequence>
<dbReference type="RefSeq" id="WP_162205532.1">
    <property type="nucleotide sequence ID" value="NZ_VIRB01000061.1"/>
</dbReference>
<evidence type="ECO:0000256" key="5">
    <source>
        <dbReference type="ARBA" id="ARBA00022679"/>
    </source>
</evidence>
<evidence type="ECO:0000313" key="9">
    <source>
        <dbReference type="Proteomes" id="UP000474104"/>
    </source>
</evidence>
<reference evidence="8 9" key="1">
    <citation type="submission" date="2019-07" db="EMBL/GenBank/DDBJ databases">
        <title>Draft genome sequences of 15 bacterial species constituting the stable defined intestinal microbiota of the GM15 gnotobiotic mouse model.</title>
        <authorList>
            <person name="Elie C."/>
            <person name="Mathieu A."/>
            <person name="Saliou A."/>
            <person name="Darnaud M."/>
            <person name="Leulier F."/>
            <person name="Tamellini A."/>
        </authorList>
    </citation>
    <scope>NUCLEOTIDE SEQUENCE [LARGE SCALE GENOMIC DNA]</scope>
    <source>
        <strain evidence="9">ASF 502</strain>
    </source>
</reference>
<dbReference type="InterPro" id="IPR018016">
    <property type="entry name" value="Nucleoside_phosphorylase_CS"/>
</dbReference>
<dbReference type="SUPFAM" id="SSF53167">
    <property type="entry name" value="Purine and uridine phosphorylases"/>
    <property type="match status" value="1"/>
</dbReference>
<dbReference type="Gene3D" id="3.40.50.1580">
    <property type="entry name" value="Nucleoside phosphorylase domain"/>
    <property type="match status" value="1"/>
</dbReference>
<dbReference type="EMBL" id="VIRB01000061">
    <property type="protein sequence ID" value="NDO68887.1"/>
    <property type="molecule type" value="Genomic_DNA"/>
</dbReference>
<keyword evidence="5" id="KW-0808">Transferase</keyword>
<accession>A0A9X5H4L4</accession>
<dbReference type="Pfam" id="PF01048">
    <property type="entry name" value="PNP_UDP_1"/>
    <property type="match status" value="1"/>
</dbReference>
<protein>
    <recommendedName>
        <fullName evidence="3">Uridine phosphorylase</fullName>
        <ecNumber evidence="2">2.4.2.3</ecNumber>
    </recommendedName>
</protein>
<gene>
    <name evidence="8" type="ORF">FMM80_09420</name>
</gene>
<dbReference type="PANTHER" id="PTHR43691">
    <property type="entry name" value="URIDINE PHOSPHORYLASE"/>
    <property type="match status" value="1"/>
</dbReference>
<keyword evidence="4" id="KW-0328">Glycosyltransferase</keyword>
<dbReference type="GO" id="GO:0005829">
    <property type="term" value="C:cytosol"/>
    <property type="evidence" value="ECO:0007669"/>
    <property type="project" value="TreeGrafter"/>
</dbReference>
<dbReference type="InterPro" id="IPR000845">
    <property type="entry name" value="Nucleoside_phosphorylase_d"/>
</dbReference>
<comment type="similarity">
    <text evidence="1">Belongs to the PNP/UDP phosphorylase family.</text>
</comment>
<dbReference type="EC" id="2.4.2.3" evidence="2"/>
<dbReference type="PROSITE" id="PS01232">
    <property type="entry name" value="PNP_UDP_1"/>
    <property type="match status" value="1"/>
</dbReference>
<name>A0A9X5H4L4_9FIRM</name>
<evidence type="ECO:0000259" key="7">
    <source>
        <dbReference type="Pfam" id="PF01048"/>
    </source>
</evidence>
<evidence type="ECO:0000256" key="3">
    <source>
        <dbReference type="ARBA" id="ARBA00021980"/>
    </source>
</evidence>
<dbReference type="GO" id="GO:0009164">
    <property type="term" value="P:nucleoside catabolic process"/>
    <property type="evidence" value="ECO:0007669"/>
    <property type="project" value="UniProtKB-ARBA"/>
</dbReference>
<evidence type="ECO:0000256" key="1">
    <source>
        <dbReference type="ARBA" id="ARBA00010456"/>
    </source>
</evidence>
<dbReference type="PANTHER" id="PTHR43691:SF11">
    <property type="entry name" value="FI09636P-RELATED"/>
    <property type="match status" value="1"/>
</dbReference>
<dbReference type="CDD" id="cd17767">
    <property type="entry name" value="UP_EcUdp-like"/>
    <property type="match status" value="1"/>
</dbReference>
<evidence type="ECO:0000256" key="2">
    <source>
        <dbReference type="ARBA" id="ARBA00011888"/>
    </source>
</evidence>